<dbReference type="PANTHER" id="PTHR42926">
    <property type="match status" value="1"/>
</dbReference>
<evidence type="ECO:0000256" key="6">
    <source>
        <dbReference type="ARBA" id="ARBA00022801"/>
    </source>
</evidence>
<gene>
    <name evidence="8" type="primary">kaiC_2</name>
    <name evidence="8" type="ORF">Rcae01_04039</name>
</gene>
<name>A0ABP9VTV1_9BACT</name>
<dbReference type="InterPro" id="IPR051347">
    <property type="entry name" value="Circadian_clock_KaiC-rel"/>
</dbReference>
<evidence type="ECO:0000256" key="4">
    <source>
        <dbReference type="ARBA" id="ARBA00022737"/>
    </source>
</evidence>
<dbReference type="GO" id="GO:0016301">
    <property type="term" value="F:kinase activity"/>
    <property type="evidence" value="ECO:0007669"/>
    <property type="project" value="UniProtKB-KW"/>
</dbReference>
<sequence length="486" mass="53553">MSDEANCANPTMASESTSLQKVMTGILGFDEITSGGLPAGRPTLVCGSAGCGKSLFGMEFLVRGATQFDEPGVFVSFEESEDELIANVSSLGFNLPKLMRNKMLVVDHVRIERNEIEENGEYDLEGLFIRLGYAIDSIGAKRVVLDTIETLFSGLSNLAIVRSELRRLFRWLKEKGVTAVITGERGDGQLTRHGLEEYVSDCVVMLDHRIIDQISTRRMRVVKYRGTAHGTDEYPFVIDDEGFVVMPLSSISLNHTVSAERVSTGVDAIDQMLGGKGFYRGSSVLVSGTAGSGKTSLAAHVTHAACLRDERVLYIAMEESPDQIVRNMRSIGIDLAPFINNRLLKLHSIRATSSGIEQHLVHFYKMVRHFKPSVVVVDPISSMERGGTFFDANSMATRLIDFLKTQRVTAFLTNLSGGDAALEQTSLDISSLVDTWLLLRDVEADCERHRVLHVLKSRGMAHSRRLRSFEITDDGITLSDGPLKSE</sequence>
<feature type="domain" description="KaiC" evidence="7">
    <location>
        <begin position="260"/>
        <end position="486"/>
    </location>
</feature>
<dbReference type="NCBIfam" id="NF006799">
    <property type="entry name" value="PRK09302.1"/>
    <property type="match status" value="1"/>
</dbReference>
<dbReference type="EC" id="2.7.11.1" evidence="1"/>
<dbReference type="InterPro" id="IPR014774">
    <property type="entry name" value="KaiC-like_dom"/>
</dbReference>
<evidence type="ECO:0000313" key="9">
    <source>
        <dbReference type="Proteomes" id="UP001416858"/>
    </source>
</evidence>
<keyword evidence="2" id="KW-0597">Phosphoprotein</keyword>
<evidence type="ECO:0000256" key="2">
    <source>
        <dbReference type="ARBA" id="ARBA00022553"/>
    </source>
</evidence>
<dbReference type="PANTHER" id="PTHR42926:SF1">
    <property type="entry name" value="CIRCADIAN CLOCK OSCILLATOR PROTEIN KAIC 1"/>
    <property type="match status" value="1"/>
</dbReference>
<organism evidence="8 9">
    <name type="scientific">Novipirellula caenicola</name>
    <dbReference type="NCBI Taxonomy" id="1536901"/>
    <lineage>
        <taxon>Bacteria</taxon>
        <taxon>Pseudomonadati</taxon>
        <taxon>Planctomycetota</taxon>
        <taxon>Planctomycetia</taxon>
        <taxon>Pirellulales</taxon>
        <taxon>Pirellulaceae</taxon>
        <taxon>Novipirellula</taxon>
    </lineage>
</organism>
<keyword evidence="4" id="KW-0677">Repeat</keyword>
<accession>A0ABP9VTV1</accession>
<evidence type="ECO:0000256" key="1">
    <source>
        <dbReference type="ARBA" id="ARBA00012513"/>
    </source>
</evidence>
<dbReference type="PROSITE" id="PS51146">
    <property type="entry name" value="KAIC"/>
    <property type="match status" value="2"/>
</dbReference>
<feature type="domain" description="KaiC" evidence="7">
    <location>
        <begin position="20"/>
        <end position="259"/>
    </location>
</feature>
<dbReference type="InterPro" id="IPR003593">
    <property type="entry name" value="AAA+_ATPase"/>
</dbReference>
<dbReference type="InterPro" id="IPR030665">
    <property type="entry name" value="KaiC"/>
</dbReference>
<proteinExistence type="predicted"/>
<keyword evidence="3" id="KW-0808">Transferase</keyword>
<dbReference type="Proteomes" id="UP001416858">
    <property type="component" value="Unassembled WGS sequence"/>
</dbReference>
<evidence type="ECO:0000313" key="8">
    <source>
        <dbReference type="EMBL" id="GAA5508572.1"/>
    </source>
</evidence>
<keyword evidence="9" id="KW-1185">Reference proteome</keyword>
<reference evidence="8 9" key="1">
    <citation type="submission" date="2024-02" db="EMBL/GenBank/DDBJ databases">
        <title>Rhodopirellula caenicola NBRC 110016.</title>
        <authorList>
            <person name="Ichikawa N."/>
            <person name="Katano-Makiyama Y."/>
            <person name="Hidaka K."/>
        </authorList>
    </citation>
    <scope>NUCLEOTIDE SEQUENCE [LARGE SCALE GENOMIC DNA]</scope>
    <source>
        <strain evidence="8 9">NBRC 110016</strain>
    </source>
</reference>
<dbReference type="InterPro" id="IPR010624">
    <property type="entry name" value="KaiC_dom"/>
</dbReference>
<dbReference type="SMART" id="SM00382">
    <property type="entry name" value="AAA"/>
    <property type="match status" value="2"/>
</dbReference>
<dbReference type="PIRSF" id="PIRSF039117">
    <property type="entry name" value="KaiC"/>
    <property type="match status" value="1"/>
</dbReference>
<dbReference type="InterPro" id="IPR027417">
    <property type="entry name" value="P-loop_NTPase"/>
</dbReference>
<dbReference type="Pfam" id="PF06745">
    <property type="entry name" value="ATPase"/>
    <property type="match status" value="2"/>
</dbReference>
<dbReference type="RefSeq" id="WP_345685351.1">
    <property type="nucleotide sequence ID" value="NZ_BAABRO010000010.1"/>
</dbReference>
<dbReference type="SUPFAM" id="SSF52540">
    <property type="entry name" value="P-loop containing nucleoside triphosphate hydrolases"/>
    <property type="match status" value="2"/>
</dbReference>
<comment type="caution">
    <text evidence="8">The sequence shown here is derived from an EMBL/GenBank/DDBJ whole genome shotgun (WGS) entry which is preliminary data.</text>
</comment>
<dbReference type="EMBL" id="BAABRO010000010">
    <property type="protein sequence ID" value="GAA5508572.1"/>
    <property type="molecule type" value="Genomic_DNA"/>
</dbReference>
<dbReference type="PRINTS" id="PR01874">
    <property type="entry name" value="DNAREPAIRADA"/>
</dbReference>
<evidence type="ECO:0000256" key="5">
    <source>
        <dbReference type="ARBA" id="ARBA00022777"/>
    </source>
</evidence>
<dbReference type="InterPro" id="IPR047221">
    <property type="entry name" value="KaiC_N"/>
</dbReference>
<keyword evidence="6" id="KW-0378">Hydrolase</keyword>
<keyword evidence="5 8" id="KW-0418">Kinase</keyword>
<dbReference type="Gene3D" id="3.40.50.300">
    <property type="entry name" value="P-loop containing nucleotide triphosphate hydrolases"/>
    <property type="match status" value="2"/>
</dbReference>
<evidence type="ECO:0000256" key="3">
    <source>
        <dbReference type="ARBA" id="ARBA00022679"/>
    </source>
</evidence>
<evidence type="ECO:0000259" key="7">
    <source>
        <dbReference type="PROSITE" id="PS51146"/>
    </source>
</evidence>
<dbReference type="CDD" id="cd19485">
    <property type="entry name" value="KaiC-N"/>
    <property type="match status" value="1"/>
</dbReference>
<protein>
    <recommendedName>
        <fullName evidence="1">non-specific serine/threonine protein kinase</fullName>
        <ecNumber evidence="1">2.7.11.1</ecNumber>
    </recommendedName>
</protein>